<dbReference type="EMBL" id="FQXD01000014">
    <property type="protein sequence ID" value="SHH81685.1"/>
    <property type="molecule type" value="Genomic_DNA"/>
</dbReference>
<accession>A0A1M5W2G8</accession>
<keyword evidence="5 6" id="KW-0472">Membrane</keyword>
<dbReference type="InterPro" id="IPR003838">
    <property type="entry name" value="ABC3_permease_C"/>
</dbReference>
<dbReference type="OrthoDB" id="1937696at2"/>
<keyword evidence="9" id="KW-1185">Reference proteome</keyword>
<keyword evidence="4 6" id="KW-1133">Transmembrane helix</keyword>
<evidence type="ECO:0000256" key="3">
    <source>
        <dbReference type="ARBA" id="ARBA00022692"/>
    </source>
</evidence>
<dbReference type="GO" id="GO:0055085">
    <property type="term" value="P:transmembrane transport"/>
    <property type="evidence" value="ECO:0007669"/>
    <property type="project" value="UniProtKB-UniRule"/>
</dbReference>
<evidence type="ECO:0000256" key="2">
    <source>
        <dbReference type="ARBA" id="ARBA00022475"/>
    </source>
</evidence>
<comment type="similarity">
    <text evidence="6">Belongs to the ABC-4 integral membrane protein family.</text>
</comment>
<evidence type="ECO:0000256" key="5">
    <source>
        <dbReference type="ARBA" id="ARBA00023136"/>
    </source>
</evidence>
<comment type="subcellular location">
    <subcellularLocation>
        <location evidence="1 6">Cell membrane</location>
        <topology evidence="1 6">Multi-pass membrane protein</topology>
    </subcellularLocation>
</comment>
<dbReference type="PANTHER" id="PTHR46795:SF1">
    <property type="entry name" value="ABC TRANSPORTER PERMEASE PROTEIN"/>
    <property type="match status" value="1"/>
</dbReference>
<dbReference type="GO" id="GO:0005886">
    <property type="term" value="C:plasma membrane"/>
    <property type="evidence" value="ECO:0007669"/>
    <property type="project" value="UniProtKB-SubCell"/>
</dbReference>
<evidence type="ECO:0000313" key="8">
    <source>
        <dbReference type="EMBL" id="SHH81685.1"/>
    </source>
</evidence>
<feature type="transmembrane region" description="Helical" evidence="6">
    <location>
        <begin position="227"/>
        <end position="253"/>
    </location>
</feature>
<evidence type="ECO:0000313" key="9">
    <source>
        <dbReference type="Proteomes" id="UP000184079"/>
    </source>
</evidence>
<feature type="domain" description="ABC3 transporter permease C-terminal" evidence="7">
    <location>
        <begin position="62"/>
        <end position="179"/>
    </location>
</feature>
<evidence type="ECO:0000256" key="1">
    <source>
        <dbReference type="ARBA" id="ARBA00004651"/>
    </source>
</evidence>
<name>A0A1M5W2G8_9BACI</name>
<proteinExistence type="inferred from homology"/>
<feature type="transmembrane region" description="Helical" evidence="6">
    <location>
        <begin position="515"/>
        <end position="537"/>
    </location>
</feature>
<evidence type="ECO:0000259" key="7">
    <source>
        <dbReference type="Pfam" id="PF02687"/>
    </source>
</evidence>
<feature type="transmembrane region" description="Helical" evidence="6">
    <location>
        <begin position="62"/>
        <end position="80"/>
    </location>
</feature>
<evidence type="ECO:0000256" key="6">
    <source>
        <dbReference type="PIRNR" id="PIRNR018968"/>
    </source>
</evidence>
<feature type="transmembrane region" description="Helical" evidence="6">
    <location>
        <begin position="150"/>
        <end position="175"/>
    </location>
</feature>
<feature type="transmembrane region" description="Helical" evidence="6">
    <location>
        <begin position="602"/>
        <end position="623"/>
    </location>
</feature>
<dbReference type="RefSeq" id="WP_073011398.1">
    <property type="nucleotide sequence ID" value="NZ_FQXD01000014.1"/>
</dbReference>
<organism evidence="8 9">
    <name type="scientific">Virgibacillus chiguensis</name>
    <dbReference type="NCBI Taxonomy" id="411959"/>
    <lineage>
        <taxon>Bacteria</taxon>
        <taxon>Bacillati</taxon>
        <taxon>Bacillota</taxon>
        <taxon>Bacilli</taxon>
        <taxon>Bacillales</taxon>
        <taxon>Bacillaceae</taxon>
        <taxon>Virgibacillus</taxon>
    </lineage>
</organism>
<evidence type="ECO:0000256" key="4">
    <source>
        <dbReference type="ARBA" id="ARBA00022989"/>
    </source>
</evidence>
<dbReference type="AlphaFoldDB" id="A0A1M5W2G8"/>
<feature type="transmembrane region" description="Helical" evidence="6">
    <location>
        <begin position="196"/>
        <end position="215"/>
    </location>
</feature>
<dbReference type="Pfam" id="PF02687">
    <property type="entry name" value="FtsX"/>
    <property type="match status" value="1"/>
</dbReference>
<protein>
    <submittedName>
        <fullName evidence="8">Putative ABC transport system permease protein/putative ABC transport system permease protein</fullName>
    </submittedName>
</protein>
<feature type="transmembrane region" description="Helical" evidence="6">
    <location>
        <begin position="110"/>
        <end position="138"/>
    </location>
</feature>
<feature type="transmembrane region" description="Helical" evidence="6">
    <location>
        <begin position="571"/>
        <end position="590"/>
    </location>
</feature>
<reference evidence="9" key="1">
    <citation type="submission" date="2016-11" db="EMBL/GenBank/DDBJ databases">
        <authorList>
            <person name="Varghese N."/>
            <person name="Submissions S."/>
        </authorList>
    </citation>
    <scope>NUCLEOTIDE SEQUENCE [LARGE SCALE GENOMIC DNA]</scope>
    <source>
        <strain evidence="9">CGMCC 1.6496</strain>
    </source>
</reference>
<dbReference type="PANTHER" id="PTHR46795">
    <property type="entry name" value="ABC TRANSPORTER PERMEASE-RELATED-RELATED"/>
    <property type="match status" value="1"/>
</dbReference>
<keyword evidence="2 6" id="KW-1003">Cell membrane</keyword>
<keyword evidence="3 6" id="KW-0812">Transmembrane</keyword>
<keyword evidence="6" id="KW-0813">Transport</keyword>
<feature type="transmembrane region" description="Helical" evidence="6">
    <location>
        <begin position="21"/>
        <end position="42"/>
    </location>
</feature>
<dbReference type="InterPro" id="IPR027022">
    <property type="entry name" value="ABC_permease_BceB-typ"/>
</dbReference>
<dbReference type="Proteomes" id="UP000184079">
    <property type="component" value="Unassembled WGS sequence"/>
</dbReference>
<dbReference type="InterPro" id="IPR052536">
    <property type="entry name" value="ABC-4_Integral_Memb_Prot"/>
</dbReference>
<gene>
    <name evidence="8" type="ORF">SAMN05421807_114100</name>
</gene>
<sequence>MTFRQFTFNNVKRNTRAYLSYFLSCMFAVIVFFMYAVVIFHPEIATYDFIDAVKSGIIASEVIIYLFSFLFVLYSTSAFIKSRKKEYGILTTLGISKFQLNRMLILENTIIGLTSIVAGILVGALFTKLFLMIFSVILGTGEVFSFYLSWKAIAITVILFFFMFEINSLLVVLTLRTKSVMEVFRGAQAPRKKPRFSWIISVLALAAVTYSYYLAYTADLISMTYRMFIILALIIPGTYFLFTQFSIALTSFLQSRKRIFYKRLNLLIISDLTYKLKDNAKLLSMVTILSAVAFTSSGVLYGLFQAAEEESERFVPQDYSLLAEGEENKAEFNETIQEVESIFRKSQMPFQSLIIPAVKTSSTSNIAEWDDVEVFVFGFSDYNKMMDTNKQKQLEALKNNEAILLTQEVISPYIPPIPNKLQFFTGKKEIELKIELKENTTNATAFWGSNLVVSDSTFNKLQKYGEEAYYYTANIPNWIEYVDEIEQAEVAASSDAFYKSSRAVFYTGFKEAVSYLFFFGIFISVLFFLAAGSILYFRMYQGIDKDIAHYYSLYRIGLTNKEMKKIATRQIAFLFFLPFFVAVIHAAFAYKALQNMLASSVLIPSMYIISFYFIVHFINFIFIRNFYLSRLKKAARSSAL</sequence>
<feature type="transmembrane region" description="Helical" evidence="6">
    <location>
        <begin position="282"/>
        <end position="304"/>
    </location>
</feature>
<dbReference type="PIRSF" id="PIRSF018968">
    <property type="entry name" value="ABC_permease_BceB"/>
    <property type="match status" value="1"/>
</dbReference>